<dbReference type="GO" id="GO:0009279">
    <property type="term" value="C:cell outer membrane"/>
    <property type="evidence" value="ECO:0007669"/>
    <property type="project" value="UniProtKB-SubCell"/>
</dbReference>
<reference evidence="19 20" key="1">
    <citation type="submission" date="2007-11" db="EMBL/GenBank/DDBJ databases">
        <authorList>
            <consortium name="The Salmonella enterica serovar Arizonae Genome Sequencing Project"/>
            <person name="McClelland M."/>
            <person name="Sanderson E.K."/>
            <person name="Porwollik S."/>
            <person name="Spieth J."/>
            <person name="Clifton W.S."/>
            <person name="Fulton R."/>
            <person name="Chunyan W."/>
            <person name="Wollam A."/>
            <person name="Shah N."/>
            <person name="Pepin K."/>
            <person name="Bhonagiri V."/>
            <person name="Nash W."/>
            <person name="Johnson M."/>
            <person name="Thiruvilangam P."/>
            <person name="Wilson R."/>
        </authorList>
    </citation>
    <scope>NUCLEOTIDE SEQUENCE [LARGE SCALE GENOMIC DNA]</scope>
    <source>
        <strain evidence="20">ATCC BAA-731 / CDC346-86 / RSK2980</strain>
    </source>
</reference>
<dbReference type="GO" id="GO:0015891">
    <property type="term" value="P:siderophore transport"/>
    <property type="evidence" value="ECO:0007669"/>
    <property type="project" value="InterPro"/>
</dbReference>
<dbReference type="PANTHER" id="PTHR32552">
    <property type="entry name" value="FERRICHROME IRON RECEPTOR-RELATED"/>
    <property type="match status" value="1"/>
</dbReference>
<evidence type="ECO:0000256" key="5">
    <source>
        <dbReference type="ARBA" id="ARBA00022496"/>
    </source>
</evidence>
<dbReference type="InterPro" id="IPR039426">
    <property type="entry name" value="TonB-dep_rcpt-like"/>
</dbReference>
<dbReference type="InterPro" id="IPR012910">
    <property type="entry name" value="Plug_dom"/>
</dbReference>
<dbReference type="PROSITE" id="PS01156">
    <property type="entry name" value="TONB_DEPENDENT_REC_2"/>
    <property type="match status" value="1"/>
</dbReference>
<dbReference type="InterPro" id="IPR036942">
    <property type="entry name" value="Beta-barrel_TonB_sf"/>
</dbReference>
<dbReference type="InterPro" id="IPR037066">
    <property type="entry name" value="Plug_dom_sf"/>
</dbReference>
<evidence type="ECO:0008006" key="21">
    <source>
        <dbReference type="Google" id="ProtNLM"/>
    </source>
</evidence>
<evidence type="ECO:0000313" key="19">
    <source>
        <dbReference type="EMBL" id="ABX21673.1"/>
    </source>
</evidence>
<keyword evidence="7" id="KW-0732">Signal</keyword>
<dbReference type="GO" id="GO:0015344">
    <property type="term" value="F:siderophore uptake transmembrane transporter activity"/>
    <property type="evidence" value="ECO:0007669"/>
    <property type="project" value="TreeGrafter"/>
</dbReference>
<evidence type="ECO:0000313" key="20">
    <source>
        <dbReference type="Proteomes" id="UP000002084"/>
    </source>
</evidence>
<sequence>MRIFLICIFMRINWQRIKRFSVIRPELTPITCKDFQMFFIQYRRDKHIQSTAAPSLLAMGIAMAFMPAAFAAEDTVIVEGAMSADASNSEEQDYSVKTTAAGTKMPMTQRDIPQSVSIVSQQRMEDQQLQTLGEVMANTLGISGSQADSDRISYYSRGFEIDNYMVDGIPTYFESRWNLGDTLTDTALYERVEVVRGANGLMTGTGNPSASINMIRKHATSREFRGNVSTEYGSWNKQRYVMDLQSPLTPDGNVRGRIVAGYQNNDSWLDRYNNEKTFFSGIVDADLGVTTGLSAGYEYQKIDVNSPTWGGLPRWNTDGSKNSYDRARSTAPEWAYNDKEINKFFVTLKQRFAESWQATLNATHTEVKFDSKMMYIDALVDKENGALVSPYGASYPVVGGTGWNSGKRKVDAIDLFADGAYALFGRQHNMMFGGSYSKQNNRYFSAWSNVFPNEIGNFSAFNGNFPQTNWAPQNLAQDDTTHIKSLYAATRMSLADPLHLILGARYTNWRIDTLTYGMEKNHTTPYAGLIYDIDDNWSAYASYTSIFQPQNKRDKAGQYLAPITGNNYEVGLKSDWMNSRLTSTLSVFRIEQDNVAQATTIPIPGSNGEFAWKPTDGTVSKGVEFEVNGAITDNWQMTFGATRYIAEDNEGNAVNPNLPRTSVKLFTRYRLPVMPELTVGGGINWQNRVYKDTATPYGAFRAEQGSYALVDLFTRYQVTKNFSVQGNINNLLNKTYDTNIDGSIVYGAPRNVSLTANYQF</sequence>
<evidence type="ECO:0000256" key="15">
    <source>
        <dbReference type="PROSITE-ProRule" id="PRU10144"/>
    </source>
</evidence>
<evidence type="ECO:0000256" key="4">
    <source>
        <dbReference type="ARBA" id="ARBA00022452"/>
    </source>
</evidence>
<gene>
    <name evidence="19" type="ordered locus">SARI_01787</name>
</gene>
<dbReference type="InterPro" id="IPR010105">
    <property type="entry name" value="TonB_sidphr_rcpt"/>
</dbReference>
<accession>A9MGB1</accession>
<dbReference type="InterPro" id="IPR010917">
    <property type="entry name" value="TonB_rcpt_CS"/>
</dbReference>
<proteinExistence type="inferred from homology"/>
<dbReference type="InterPro" id="IPR000531">
    <property type="entry name" value="Beta-barrel_TonB"/>
</dbReference>
<dbReference type="NCBIfam" id="TIGR01783">
    <property type="entry name" value="TonB-siderophor"/>
    <property type="match status" value="1"/>
</dbReference>
<dbReference type="Gene3D" id="2.170.130.10">
    <property type="entry name" value="TonB-dependent receptor, plug domain"/>
    <property type="match status" value="1"/>
</dbReference>
<evidence type="ECO:0000256" key="10">
    <source>
        <dbReference type="ARBA" id="ARBA00023077"/>
    </source>
</evidence>
<keyword evidence="13 14" id="KW-0998">Cell outer membrane</keyword>
<keyword evidence="20" id="KW-1185">Reference proteome</keyword>
<dbReference type="PROSITE" id="PS52016">
    <property type="entry name" value="TONB_DEPENDENT_REC_3"/>
    <property type="match status" value="1"/>
</dbReference>
<dbReference type="KEGG" id="ses:SARI_01787"/>
<dbReference type="GO" id="GO:0038023">
    <property type="term" value="F:signaling receptor activity"/>
    <property type="evidence" value="ECO:0007669"/>
    <property type="project" value="InterPro"/>
</dbReference>
<dbReference type="FunFam" id="2.170.130.10:FF:000006">
    <property type="entry name" value="FhuE outer membrane receptor"/>
    <property type="match status" value="1"/>
</dbReference>
<dbReference type="AlphaFoldDB" id="A9MGB1"/>
<evidence type="ECO:0000256" key="13">
    <source>
        <dbReference type="ARBA" id="ARBA00023237"/>
    </source>
</evidence>
<keyword evidence="9" id="KW-0406">Ion transport</keyword>
<evidence type="ECO:0000256" key="12">
    <source>
        <dbReference type="ARBA" id="ARBA00023170"/>
    </source>
</evidence>
<evidence type="ECO:0000256" key="2">
    <source>
        <dbReference type="ARBA" id="ARBA00009810"/>
    </source>
</evidence>
<dbReference type="PANTHER" id="PTHR32552:SF74">
    <property type="entry name" value="HYDROXAMATE SIDEROPHORE RECEPTOR FHUE"/>
    <property type="match status" value="1"/>
</dbReference>
<keyword evidence="11 14" id="KW-0472">Membrane</keyword>
<keyword evidence="4 14" id="KW-1134">Transmembrane beta strand</keyword>
<feature type="domain" description="TonB-dependent receptor plug" evidence="18">
    <location>
        <begin position="109"/>
        <end position="209"/>
    </location>
</feature>
<evidence type="ECO:0000256" key="8">
    <source>
        <dbReference type="ARBA" id="ARBA00023004"/>
    </source>
</evidence>
<comment type="similarity">
    <text evidence="2 14 16">Belongs to the TonB-dependent receptor family.</text>
</comment>
<keyword evidence="12" id="KW-0675">Receptor</keyword>
<keyword evidence="8" id="KW-0408">Iron</keyword>
<evidence type="ECO:0000256" key="1">
    <source>
        <dbReference type="ARBA" id="ARBA00004571"/>
    </source>
</evidence>
<evidence type="ECO:0000256" key="16">
    <source>
        <dbReference type="RuleBase" id="RU003357"/>
    </source>
</evidence>
<comment type="subcellular location">
    <subcellularLocation>
        <location evidence="1 14">Cell outer membrane</location>
        <topology evidence="1 14">Multi-pass membrane protein</topology>
    </subcellularLocation>
</comment>
<evidence type="ECO:0000256" key="3">
    <source>
        <dbReference type="ARBA" id="ARBA00022448"/>
    </source>
</evidence>
<evidence type="ECO:0000259" key="18">
    <source>
        <dbReference type="Pfam" id="PF07715"/>
    </source>
</evidence>
<organism evidence="19 20">
    <name type="scientific">Salmonella arizonae (strain ATCC BAA-731 / CDC346-86 / RSK2980)</name>
    <dbReference type="NCBI Taxonomy" id="41514"/>
    <lineage>
        <taxon>Bacteria</taxon>
        <taxon>Pseudomonadati</taxon>
        <taxon>Pseudomonadota</taxon>
        <taxon>Gammaproteobacteria</taxon>
        <taxon>Enterobacterales</taxon>
        <taxon>Enterobacteriaceae</taxon>
        <taxon>Salmonella</taxon>
    </lineage>
</organism>
<dbReference type="Pfam" id="PF07715">
    <property type="entry name" value="Plug"/>
    <property type="match status" value="1"/>
</dbReference>
<evidence type="ECO:0000256" key="9">
    <source>
        <dbReference type="ARBA" id="ARBA00023065"/>
    </source>
</evidence>
<keyword evidence="10 16" id="KW-0798">TonB box</keyword>
<dbReference type="Gene3D" id="2.40.170.20">
    <property type="entry name" value="TonB-dependent receptor, beta-barrel domain"/>
    <property type="match status" value="1"/>
</dbReference>
<keyword evidence="3 14" id="KW-0813">Transport</keyword>
<dbReference type="Pfam" id="PF00593">
    <property type="entry name" value="TonB_dep_Rec_b-barrel"/>
    <property type="match status" value="1"/>
</dbReference>
<dbReference type="CDD" id="cd01347">
    <property type="entry name" value="ligand_gated_channel"/>
    <property type="match status" value="1"/>
</dbReference>
<evidence type="ECO:0000256" key="7">
    <source>
        <dbReference type="ARBA" id="ARBA00022729"/>
    </source>
</evidence>
<feature type="short sequence motif" description="TonB C-terminal box" evidence="15">
    <location>
        <begin position="743"/>
        <end position="760"/>
    </location>
</feature>
<dbReference type="SUPFAM" id="SSF56935">
    <property type="entry name" value="Porins"/>
    <property type="match status" value="1"/>
</dbReference>
<name>A9MGB1_SALAR</name>
<dbReference type="HOGENOM" id="CLU_008287_9_3_6"/>
<evidence type="ECO:0000256" key="14">
    <source>
        <dbReference type="PROSITE-ProRule" id="PRU01360"/>
    </source>
</evidence>
<dbReference type="NCBIfam" id="NF007447">
    <property type="entry name" value="PRK10003.1"/>
    <property type="match status" value="1"/>
</dbReference>
<dbReference type="Proteomes" id="UP000002084">
    <property type="component" value="Chromosome"/>
</dbReference>
<evidence type="ECO:0000256" key="6">
    <source>
        <dbReference type="ARBA" id="ARBA00022692"/>
    </source>
</evidence>
<feature type="domain" description="TonB-dependent receptor-like beta-barrel" evidence="17">
    <location>
        <begin position="308"/>
        <end position="731"/>
    </location>
</feature>
<dbReference type="STRING" id="41514.SARI_01787"/>
<keyword evidence="5" id="KW-0410">Iron transport</keyword>
<dbReference type="EMBL" id="CP000880">
    <property type="protein sequence ID" value="ABX21673.1"/>
    <property type="molecule type" value="Genomic_DNA"/>
</dbReference>
<evidence type="ECO:0000259" key="17">
    <source>
        <dbReference type="Pfam" id="PF00593"/>
    </source>
</evidence>
<keyword evidence="6 14" id="KW-0812">Transmembrane</keyword>
<protein>
    <recommendedName>
        <fullName evidence="21">Ferric-rhodotorulic acid outer membrane transporter</fullName>
    </recommendedName>
</protein>
<evidence type="ECO:0000256" key="11">
    <source>
        <dbReference type="ARBA" id="ARBA00023136"/>
    </source>
</evidence>